<dbReference type="SUPFAM" id="SSF51197">
    <property type="entry name" value="Clavaminate synthase-like"/>
    <property type="match status" value="1"/>
</dbReference>
<dbReference type="GO" id="GO:0046872">
    <property type="term" value="F:metal ion binding"/>
    <property type="evidence" value="ECO:0007669"/>
    <property type="project" value="UniProtKB-KW"/>
</dbReference>
<dbReference type="InterPro" id="IPR050231">
    <property type="entry name" value="Iron_ascorbate_oxido_reductase"/>
</dbReference>
<reference evidence="3" key="1">
    <citation type="journal article" date="2022" name="IScience">
        <title>Evolution of zygomycete secretomes and the origins of terrestrial fungal ecologies.</title>
        <authorList>
            <person name="Chang Y."/>
            <person name="Wang Y."/>
            <person name="Mondo S."/>
            <person name="Ahrendt S."/>
            <person name="Andreopoulos W."/>
            <person name="Barry K."/>
            <person name="Beard J."/>
            <person name="Benny G.L."/>
            <person name="Blankenship S."/>
            <person name="Bonito G."/>
            <person name="Cuomo C."/>
            <person name="Desiro A."/>
            <person name="Gervers K.A."/>
            <person name="Hundley H."/>
            <person name="Kuo A."/>
            <person name="LaButti K."/>
            <person name="Lang B.F."/>
            <person name="Lipzen A."/>
            <person name="O'Donnell K."/>
            <person name="Pangilinan J."/>
            <person name="Reynolds N."/>
            <person name="Sandor L."/>
            <person name="Smith M.E."/>
            <person name="Tsang A."/>
            <person name="Grigoriev I.V."/>
            <person name="Stajich J.E."/>
            <person name="Spatafora J.W."/>
        </authorList>
    </citation>
    <scope>NUCLEOTIDE SEQUENCE</scope>
    <source>
        <strain evidence="3">RSA 2281</strain>
    </source>
</reference>
<sequence length="327" mass="37458">MVHQLPIIDFSDFENRSSIIAQEVLYACKTIGFFYVVNHSIPKEMIQDAFSLSKKFYDLPLEKKEEVSIQNNRGYTGLFVQKLDPDSQKQGDHKEAFNFGPFIDGKYDYPLPGVFDTSKDQLEQFSRACHATIVQILETFAIALEIPEEEGGRDYFSRTHNYYEQDCAQTLRFLKYPKGVESTYKEPVRAGAHTDYGSITLLFQKDIGGLEVQASRTEWISAPVIENAILVNVGGVFDFWSNGLLKSTMHRVTHMPEHQMFDRYSIACFGQPTRNTPLNAIPSKLIPKERPFYPEIPEHLQDKILTSGDYLQLRLDAAYENSKQTLK</sequence>
<dbReference type="PROSITE" id="PS51471">
    <property type="entry name" value="FE2OG_OXY"/>
    <property type="match status" value="1"/>
</dbReference>
<keyword evidence="1" id="KW-0560">Oxidoreductase</keyword>
<dbReference type="PRINTS" id="PR00682">
    <property type="entry name" value="IPNSYNTHASE"/>
</dbReference>
<dbReference type="Pfam" id="PF03171">
    <property type="entry name" value="2OG-FeII_Oxy"/>
    <property type="match status" value="1"/>
</dbReference>
<dbReference type="InterPro" id="IPR027443">
    <property type="entry name" value="IPNS-like_sf"/>
</dbReference>
<dbReference type="Gene3D" id="2.60.120.330">
    <property type="entry name" value="B-lactam Antibiotic, Isopenicillin N Synthase, Chain"/>
    <property type="match status" value="1"/>
</dbReference>
<accession>A0AAD5K0W3</accession>
<gene>
    <name evidence="3" type="ORF">BDA99DRAFT_471841</name>
</gene>
<organism evidence="3 4">
    <name type="scientific">Phascolomyces articulosus</name>
    <dbReference type="NCBI Taxonomy" id="60185"/>
    <lineage>
        <taxon>Eukaryota</taxon>
        <taxon>Fungi</taxon>
        <taxon>Fungi incertae sedis</taxon>
        <taxon>Mucoromycota</taxon>
        <taxon>Mucoromycotina</taxon>
        <taxon>Mucoromycetes</taxon>
        <taxon>Mucorales</taxon>
        <taxon>Lichtheimiaceae</taxon>
        <taxon>Phascolomyces</taxon>
    </lineage>
</organism>
<dbReference type="Pfam" id="PF14226">
    <property type="entry name" value="DIOX_N"/>
    <property type="match status" value="1"/>
</dbReference>
<keyword evidence="4" id="KW-1185">Reference proteome</keyword>
<keyword evidence="1" id="KW-0479">Metal-binding</keyword>
<comment type="caution">
    <text evidence="3">The sequence shown here is derived from an EMBL/GenBank/DDBJ whole genome shotgun (WGS) entry which is preliminary data.</text>
</comment>
<keyword evidence="1" id="KW-0408">Iron</keyword>
<proteinExistence type="inferred from homology"/>
<dbReference type="EMBL" id="JAIXMP010000048">
    <property type="protein sequence ID" value="KAI9246075.1"/>
    <property type="molecule type" value="Genomic_DNA"/>
</dbReference>
<dbReference type="AlphaFoldDB" id="A0AAD5K0W3"/>
<comment type="similarity">
    <text evidence="1">Belongs to the iron/ascorbate-dependent oxidoreductase family.</text>
</comment>
<evidence type="ECO:0000259" key="2">
    <source>
        <dbReference type="PROSITE" id="PS51471"/>
    </source>
</evidence>
<evidence type="ECO:0000256" key="1">
    <source>
        <dbReference type="RuleBase" id="RU003682"/>
    </source>
</evidence>
<name>A0AAD5K0W3_9FUNG</name>
<protein>
    <recommendedName>
        <fullName evidence="2">Fe2OG dioxygenase domain-containing protein</fullName>
    </recommendedName>
</protein>
<evidence type="ECO:0000313" key="4">
    <source>
        <dbReference type="Proteomes" id="UP001209540"/>
    </source>
</evidence>
<dbReference type="PANTHER" id="PTHR47990">
    <property type="entry name" value="2-OXOGLUTARATE (2OG) AND FE(II)-DEPENDENT OXYGENASE SUPERFAMILY PROTEIN-RELATED"/>
    <property type="match status" value="1"/>
</dbReference>
<evidence type="ECO:0000313" key="3">
    <source>
        <dbReference type="EMBL" id="KAI9246075.1"/>
    </source>
</evidence>
<dbReference type="InterPro" id="IPR026992">
    <property type="entry name" value="DIOX_N"/>
</dbReference>
<dbReference type="InterPro" id="IPR044861">
    <property type="entry name" value="IPNS-like_FE2OG_OXY"/>
</dbReference>
<reference evidence="3" key="2">
    <citation type="submission" date="2023-02" db="EMBL/GenBank/DDBJ databases">
        <authorList>
            <consortium name="DOE Joint Genome Institute"/>
            <person name="Mondo S.J."/>
            <person name="Chang Y."/>
            <person name="Wang Y."/>
            <person name="Ahrendt S."/>
            <person name="Andreopoulos W."/>
            <person name="Barry K."/>
            <person name="Beard J."/>
            <person name="Benny G.L."/>
            <person name="Blankenship S."/>
            <person name="Bonito G."/>
            <person name="Cuomo C."/>
            <person name="Desiro A."/>
            <person name="Gervers K.A."/>
            <person name="Hundley H."/>
            <person name="Kuo A."/>
            <person name="LaButti K."/>
            <person name="Lang B.F."/>
            <person name="Lipzen A."/>
            <person name="O'Donnell K."/>
            <person name="Pangilinan J."/>
            <person name="Reynolds N."/>
            <person name="Sandor L."/>
            <person name="Smith M.W."/>
            <person name="Tsang A."/>
            <person name="Grigoriev I.V."/>
            <person name="Stajich J.E."/>
            <person name="Spatafora J.W."/>
        </authorList>
    </citation>
    <scope>NUCLEOTIDE SEQUENCE</scope>
    <source>
        <strain evidence="3">RSA 2281</strain>
    </source>
</reference>
<dbReference type="Proteomes" id="UP001209540">
    <property type="component" value="Unassembled WGS sequence"/>
</dbReference>
<dbReference type="InterPro" id="IPR005123">
    <property type="entry name" value="Oxoglu/Fe-dep_dioxygenase_dom"/>
</dbReference>
<feature type="domain" description="Fe2OG dioxygenase" evidence="2">
    <location>
        <begin position="167"/>
        <end position="272"/>
    </location>
</feature>
<dbReference type="GO" id="GO:0016491">
    <property type="term" value="F:oxidoreductase activity"/>
    <property type="evidence" value="ECO:0007669"/>
    <property type="project" value="UniProtKB-KW"/>
</dbReference>